<feature type="domain" description="Methyltransferase" evidence="1">
    <location>
        <begin position="61"/>
        <end position="154"/>
    </location>
</feature>
<dbReference type="EMBL" id="BMMF01000001">
    <property type="protein sequence ID" value="GGK17937.1"/>
    <property type="molecule type" value="Genomic_DNA"/>
</dbReference>
<dbReference type="CDD" id="cd02440">
    <property type="entry name" value="AdoMet_MTases"/>
    <property type="match status" value="1"/>
</dbReference>
<gene>
    <name evidence="2" type="ORF">GCM10011322_00830</name>
</gene>
<sequence length="266" mass="29931">MMDNQQFTALAREAWDEAAPIHWKHTQRLVAAFENPETSFVTPLHAAELERAGLVGAEVAQLNCNNGRELISMTRLGARRGVGFDISAEFIDQAKRLARAADAPCTFEATDVYDIVDDHDGRFDLVVVTSGALCFMPDLNSYVRVARRLLKPGGRLNIYDCHPIVDMLELDRDRRNRPVEFVRSYFDKTPLRHRSGLDYVGGSTYDAKEIYYFHYTLEDILTAVLAAGFELETFKETGEDPSDAYKSLEASDIKPPLSFMLTARAV</sequence>
<evidence type="ECO:0000259" key="1">
    <source>
        <dbReference type="Pfam" id="PF13649"/>
    </source>
</evidence>
<dbReference type="AlphaFoldDB" id="A0A917Q2Z1"/>
<evidence type="ECO:0000313" key="2">
    <source>
        <dbReference type="EMBL" id="GGK17937.1"/>
    </source>
</evidence>
<dbReference type="Proteomes" id="UP000600449">
    <property type="component" value="Unassembled WGS sequence"/>
</dbReference>
<dbReference type="SUPFAM" id="SSF53335">
    <property type="entry name" value="S-adenosyl-L-methionine-dependent methyltransferases"/>
    <property type="match status" value="1"/>
</dbReference>
<comment type="caution">
    <text evidence="2">The sequence shown here is derived from an EMBL/GenBank/DDBJ whole genome shotgun (WGS) entry which is preliminary data.</text>
</comment>
<dbReference type="Gene3D" id="3.40.50.150">
    <property type="entry name" value="Vaccinia Virus protein VP39"/>
    <property type="match status" value="1"/>
</dbReference>
<dbReference type="Pfam" id="PF13649">
    <property type="entry name" value="Methyltransf_25"/>
    <property type="match status" value="1"/>
</dbReference>
<dbReference type="RefSeq" id="WP_210317542.1">
    <property type="nucleotide sequence ID" value="NZ_BMMF01000001.1"/>
</dbReference>
<proteinExistence type="predicted"/>
<accession>A0A917Q2Z1</accession>
<dbReference type="InterPro" id="IPR041698">
    <property type="entry name" value="Methyltransf_25"/>
</dbReference>
<evidence type="ECO:0000313" key="3">
    <source>
        <dbReference type="Proteomes" id="UP000600449"/>
    </source>
</evidence>
<reference evidence="2 3" key="1">
    <citation type="journal article" date="2014" name="Int. J. Syst. Evol. Microbiol.">
        <title>Complete genome sequence of Corynebacterium casei LMG S-19264T (=DSM 44701T), isolated from a smear-ripened cheese.</title>
        <authorList>
            <consortium name="US DOE Joint Genome Institute (JGI-PGF)"/>
            <person name="Walter F."/>
            <person name="Albersmeier A."/>
            <person name="Kalinowski J."/>
            <person name="Ruckert C."/>
        </authorList>
    </citation>
    <scope>NUCLEOTIDE SEQUENCE [LARGE SCALE GENOMIC DNA]</scope>
    <source>
        <strain evidence="2 3">CGMCC 1.9161</strain>
    </source>
</reference>
<organism evidence="2 3">
    <name type="scientific">Salinarimonas ramus</name>
    <dbReference type="NCBI Taxonomy" id="690164"/>
    <lineage>
        <taxon>Bacteria</taxon>
        <taxon>Pseudomonadati</taxon>
        <taxon>Pseudomonadota</taxon>
        <taxon>Alphaproteobacteria</taxon>
        <taxon>Hyphomicrobiales</taxon>
        <taxon>Salinarimonadaceae</taxon>
        <taxon>Salinarimonas</taxon>
    </lineage>
</organism>
<keyword evidence="3" id="KW-1185">Reference proteome</keyword>
<protein>
    <recommendedName>
        <fullName evidence="1">Methyltransferase domain-containing protein</fullName>
    </recommendedName>
</protein>
<name>A0A917Q2Z1_9HYPH</name>
<dbReference type="InterPro" id="IPR029063">
    <property type="entry name" value="SAM-dependent_MTases_sf"/>
</dbReference>